<gene>
    <name evidence="3" type="ORF">A3C93_04245</name>
</gene>
<feature type="region of interest" description="Disordered" evidence="1">
    <location>
        <begin position="50"/>
        <end position="70"/>
    </location>
</feature>
<protein>
    <recommendedName>
        <fullName evidence="5">Dipeptidylpeptidase IV N-terminal domain-containing protein</fullName>
    </recommendedName>
</protein>
<evidence type="ECO:0000313" key="4">
    <source>
        <dbReference type="Proteomes" id="UP000178636"/>
    </source>
</evidence>
<dbReference type="EMBL" id="MHLO01000039">
    <property type="protein sequence ID" value="OGZ11099.1"/>
    <property type="molecule type" value="Genomic_DNA"/>
</dbReference>
<dbReference type="Gene3D" id="2.120.10.30">
    <property type="entry name" value="TolB, C-terminal domain"/>
    <property type="match status" value="1"/>
</dbReference>
<dbReference type="InterPro" id="IPR011042">
    <property type="entry name" value="6-blade_b-propeller_TolB-like"/>
</dbReference>
<keyword evidence="2" id="KW-0812">Transmembrane</keyword>
<dbReference type="Proteomes" id="UP000178636">
    <property type="component" value="Unassembled WGS sequence"/>
</dbReference>
<dbReference type="STRING" id="1798664.A3C93_04245"/>
<name>A0A1G2DBV1_9BACT</name>
<dbReference type="AlphaFoldDB" id="A0A1G2DBV1"/>
<feature type="transmembrane region" description="Helical" evidence="2">
    <location>
        <begin position="12"/>
        <end position="34"/>
    </location>
</feature>
<keyword evidence="2" id="KW-1133">Transmembrane helix</keyword>
<organism evidence="3 4">
    <name type="scientific">Candidatus Lloydbacteria bacterium RIFCSPHIGHO2_02_FULL_54_17</name>
    <dbReference type="NCBI Taxonomy" id="1798664"/>
    <lineage>
        <taxon>Bacteria</taxon>
        <taxon>Candidatus Lloydiibacteriota</taxon>
    </lineage>
</organism>
<feature type="region of interest" description="Disordered" evidence="1">
    <location>
        <begin position="430"/>
        <end position="458"/>
    </location>
</feature>
<accession>A0A1G2DBV1</accession>
<evidence type="ECO:0000313" key="3">
    <source>
        <dbReference type="EMBL" id="OGZ11099.1"/>
    </source>
</evidence>
<sequence length="458" mass="49762">MNPEEQPSSKKTLWIGLGIFFFLLLAGGLVWYFWGGGNTGGVTKLFPFSPSSGEDVPQTDTDRHEIGGDSNGDSGLVAADRLFRQLSLKPVAGAYALKRDGEQYVRFIEKETGHAYEIPLAGGVAEQLTNTTIPRIAIADWALGGNAVLLRYLEEDRYTGRETIKTHLARLNLSSALSSDDVGGLTLDFLPDNIVALSVSPDGKSLFYIIKKDGAAVGSVVNVATKATKEVFRSPFTEWLPQFLNNGSILLSTKPSGAVPGYSYVYDPKTKALNRLVREKDGLTALANASGSRVLYGENVAGNAILNSYDPKGFPGDEGTVFYENIIPINTLPEKCAWLSDNMRVLCGAFNLTPTGLIPDLWYQGRISFNDTFWLANTTSGDVTYLSDPKEETGQTFDVANPLLSEDGAYFIFTNKKDGMLWSMRLPQQVGPETSDTIPEGLSPEELKDAQGSLQAPQ</sequence>
<keyword evidence="2" id="KW-0472">Membrane</keyword>
<evidence type="ECO:0000256" key="1">
    <source>
        <dbReference type="SAM" id="MobiDB-lite"/>
    </source>
</evidence>
<reference evidence="3 4" key="1">
    <citation type="journal article" date="2016" name="Nat. Commun.">
        <title>Thousands of microbial genomes shed light on interconnected biogeochemical processes in an aquifer system.</title>
        <authorList>
            <person name="Anantharaman K."/>
            <person name="Brown C.T."/>
            <person name="Hug L.A."/>
            <person name="Sharon I."/>
            <person name="Castelle C.J."/>
            <person name="Probst A.J."/>
            <person name="Thomas B.C."/>
            <person name="Singh A."/>
            <person name="Wilkins M.J."/>
            <person name="Karaoz U."/>
            <person name="Brodie E.L."/>
            <person name="Williams K.H."/>
            <person name="Hubbard S.S."/>
            <person name="Banfield J.F."/>
        </authorList>
    </citation>
    <scope>NUCLEOTIDE SEQUENCE [LARGE SCALE GENOMIC DNA]</scope>
</reference>
<comment type="caution">
    <text evidence="3">The sequence shown here is derived from an EMBL/GenBank/DDBJ whole genome shotgun (WGS) entry which is preliminary data.</text>
</comment>
<dbReference type="SUPFAM" id="SSF82171">
    <property type="entry name" value="DPP6 N-terminal domain-like"/>
    <property type="match status" value="1"/>
</dbReference>
<proteinExistence type="predicted"/>
<evidence type="ECO:0008006" key="5">
    <source>
        <dbReference type="Google" id="ProtNLM"/>
    </source>
</evidence>
<evidence type="ECO:0000256" key="2">
    <source>
        <dbReference type="SAM" id="Phobius"/>
    </source>
</evidence>